<dbReference type="SUPFAM" id="SSF54862">
    <property type="entry name" value="4Fe-4S ferredoxins"/>
    <property type="match status" value="1"/>
</dbReference>
<comment type="caution">
    <text evidence="6">The sequence shown here is derived from an EMBL/GenBank/DDBJ whole genome shotgun (WGS) entry which is preliminary data.</text>
</comment>
<dbReference type="AlphaFoldDB" id="A0A6P2BT28"/>
<gene>
    <name evidence="6" type="ORF">EAS64_25695</name>
</gene>
<dbReference type="InterPro" id="IPR017896">
    <property type="entry name" value="4Fe4S_Fe-S-bd"/>
</dbReference>
<evidence type="ECO:0000256" key="4">
    <source>
        <dbReference type="RuleBase" id="RU368020"/>
    </source>
</evidence>
<comment type="function">
    <text evidence="4">Ferredoxins are iron-sulfur proteins that transfer electrons in a wide variety of metabolic reactions.</text>
</comment>
<evidence type="ECO:0000256" key="2">
    <source>
        <dbReference type="ARBA" id="ARBA00023004"/>
    </source>
</evidence>
<dbReference type="Gene3D" id="3.30.70.20">
    <property type="match status" value="1"/>
</dbReference>
<keyword evidence="3 4" id="KW-0411">Iron-sulfur</keyword>
<dbReference type="EMBL" id="RPFW01000005">
    <property type="protein sequence ID" value="TVZ02222.1"/>
    <property type="molecule type" value="Genomic_DNA"/>
</dbReference>
<keyword evidence="4" id="KW-0249">Electron transport</keyword>
<evidence type="ECO:0000313" key="7">
    <source>
        <dbReference type="Proteomes" id="UP000460272"/>
    </source>
</evidence>
<evidence type="ECO:0000256" key="1">
    <source>
        <dbReference type="ARBA" id="ARBA00022723"/>
    </source>
</evidence>
<evidence type="ECO:0000313" key="6">
    <source>
        <dbReference type="EMBL" id="TVZ02222.1"/>
    </source>
</evidence>
<dbReference type="Proteomes" id="UP000460272">
    <property type="component" value="Unassembled WGS sequence"/>
</dbReference>
<evidence type="ECO:0000256" key="3">
    <source>
        <dbReference type="ARBA" id="ARBA00023014"/>
    </source>
</evidence>
<reference evidence="6 7" key="1">
    <citation type="submission" date="2018-11" db="EMBL/GenBank/DDBJ databases">
        <title>Trebonia kvetii gen.nov., sp.nov., a novel acidophilic actinobacterium, and proposal of the new actinobacterial family Treboniaceae fam. nov.</title>
        <authorList>
            <person name="Rapoport D."/>
            <person name="Sagova-Mareckova M."/>
            <person name="Sedlacek I."/>
            <person name="Provaznik J."/>
            <person name="Kralova S."/>
            <person name="Pavlinic D."/>
            <person name="Benes V."/>
            <person name="Kopecky J."/>
        </authorList>
    </citation>
    <scope>NUCLEOTIDE SEQUENCE [LARGE SCALE GENOMIC DNA]</scope>
    <source>
        <strain evidence="6 7">15Tr583</strain>
    </source>
</reference>
<dbReference type="RefSeq" id="WP_145857024.1">
    <property type="nucleotide sequence ID" value="NZ_RPFW01000005.1"/>
</dbReference>
<dbReference type="PROSITE" id="PS51379">
    <property type="entry name" value="4FE4S_FER_2"/>
    <property type="match status" value="1"/>
</dbReference>
<evidence type="ECO:0000259" key="5">
    <source>
        <dbReference type="PROSITE" id="PS51379"/>
    </source>
</evidence>
<dbReference type="OrthoDB" id="4557285at2"/>
<dbReference type="PRINTS" id="PR00352">
    <property type="entry name" value="3FE4SFRDOXIN"/>
</dbReference>
<dbReference type="GO" id="GO:0009055">
    <property type="term" value="F:electron transfer activity"/>
    <property type="evidence" value="ECO:0007669"/>
    <property type="project" value="UniProtKB-UniRule"/>
</dbReference>
<accession>A0A6P2BT28</accession>
<name>A0A6P2BT28_9ACTN</name>
<dbReference type="InterPro" id="IPR001080">
    <property type="entry name" value="3Fe4S_ferredoxin"/>
</dbReference>
<dbReference type="GO" id="GO:0051536">
    <property type="term" value="F:iron-sulfur cluster binding"/>
    <property type="evidence" value="ECO:0007669"/>
    <property type="project" value="UniProtKB-KW"/>
</dbReference>
<keyword evidence="7" id="KW-1185">Reference proteome</keyword>
<dbReference type="Pfam" id="PF13370">
    <property type="entry name" value="Fer4_13"/>
    <property type="match status" value="1"/>
</dbReference>
<keyword evidence="4" id="KW-0813">Transport</keyword>
<dbReference type="GO" id="GO:0005506">
    <property type="term" value="F:iron ion binding"/>
    <property type="evidence" value="ECO:0007669"/>
    <property type="project" value="UniProtKB-UniRule"/>
</dbReference>
<keyword evidence="1 4" id="KW-0479">Metal-binding</keyword>
<organism evidence="6 7">
    <name type="scientific">Trebonia kvetii</name>
    <dbReference type="NCBI Taxonomy" id="2480626"/>
    <lineage>
        <taxon>Bacteria</taxon>
        <taxon>Bacillati</taxon>
        <taxon>Actinomycetota</taxon>
        <taxon>Actinomycetes</taxon>
        <taxon>Streptosporangiales</taxon>
        <taxon>Treboniaceae</taxon>
        <taxon>Trebonia</taxon>
    </lineage>
</organism>
<proteinExistence type="predicted"/>
<protein>
    <recommendedName>
        <fullName evidence="4">Ferredoxin</fullName>
    </recommendedName>
</protein>
<sequence length="73" mass="7326">MTAQRTVKVDRNLCVGTGLCADIAPAAFMLVAGKSQAGDAGSVAVDDLADAVASCPTSAISVWDEDGNEVDLA</sequence>
<keyword evidence="2 4" id="KW-0408">Iron</keyword>
<feature type="domain" description="4Fe-4S ferredoxin-type" evidence="5">
    <location>
        <begin position="5"/>
        <end position="34"/>
    </location>
</feature>